<gene>
    <name evidence="2" type="ORF">CPG37_06015</name>
</gene>
<name>A0ABX4LQL4_9BACT</name>
<protein>
    <submittedName>
        <fullName evidence="2">Phosphomethylpyrimidine kinase</fullName>
    </submittedName>
</protein>
<dbReference type="InterPro" id="IPR021301">
    <property type="entry name" value="DUF2779"/>
</dbReference>
<reference evidence="2 3" key="1">
    <citation type="submission" date="2017-09" db="EMBL/GenBank/DDBJ databases">
        <authorList>
            <person name="Perez-Cataluna A."/>
            <person name="Figueras M.J."/>
            <person name="Salas-Masso N."/>
        </authorList>
    </citation>
    <scope>NUCLEOTIDE SEQUENCE [LARGE SCALE GENOMIC DNA]</scope>
    <source>
        <strain evidence="2 3">F138-33</strain>
    </source>
</reference>
<keyword evidence="2" id="KW-0808">Transferase</keyword>
<keyword evidence="3" id="KW-1185">Reference proteome</keyword>
<feature type="domain" description="DUF2779" evidence="1">
    <location>
        <begin position="296"/>
        <end position="420"/>
    </location>
</feature>
<evidence type="ECO:0000313" key="2">
    <source>
        <dbReference type="EMBL" id="PHO10237.1"/>
    </source>
</evidence>
<evidence type="ECO:0000259" key="1">
    <source>
        <dbReference type="Pfam" id="PF11074"/>
    </source>
</evidence>
<dbReference type="GO" id="GO:0016301">
    <property type="term" value="F:kinase activity"/>
    <property type="evidence" value="ECO:0007669"/>
    <property type="project" value="UniProtKB-KW"/>
</dbReference>
<dbReference type="Pfam" id="PF11074">
    <property type="entry name" value="DUF2779"/>
    <property type="match status" value="1"/>
</dbReference>
<dbReference type="EMBL" id="NWVW01000005">
    <property type="protein sequence ID" value="PHO10237.1"/>
    <property type="molecule type" value="Genomic_DNA"/>
</dbReference>
<keyword evidence="2" id="KW-0418">Kinase</keyword>
<organism evidence="2 3">
    <name type="scientific">Malaciobacter canalis</name>
    <dbReference type="NCBI Taxonomy" id="1912871"/>
    <lineage>
        <taxon>Bacteria</taxon>
        <taxon>Pseudomonadati</taxon>
        <taxon>Campylobacterota</taxon>
        <taxon>Epsilonproteobacteria</taxon>
        <taxon>Campylobacterales</taxon>
        <taxon>Arcobacteraceae</taxon>
        <taxon>Malaciobacter</taxon>
    </lineage>
</organism>
<accession>A0ABX4LQL4</accession>
<dbReference type="Proteomes" id="UP000221384">
    <property type="component" value="Unassembled WGS sequence"/>
</dbReference>
<evidence type="ECO:0000313" key="3">
    <source>
        <dbReference type="Proteomes" id="UP000221384"/>
    </source>
</evidence>
<sequence length="491" mass="56639">MNLSKSLYTKGIQCPKALWLKKYKPNVLTPPDEQAQAIFETGNIVGDLACELFPAGKEVPYTINYDEMIATTKKWMEEGISNIYEATFNFNGILIMVDILKVESDGVSIYEVKSSTEVKDIYLHDVSIQYYVLKNLGFSIKSASVVHINNEYVRGESLELDKLFKIVDVTSEVQSLQSNIPSILKEFETYLEDKVNEPDIDIGKYCNKPYECDAKNYCWKVQRQIPEYSIFNIFNLGSKKQVELYNQGIIDIEDIPEDFDLTANQAQAVENYKSKVSYIDKENIKAFLEKLTYPIYHLDFETYQQAIPQYKGIKPFEQIPFQYSLHIEYEDGTLEHKEYLSQDSIDSRYELAQKLCEDIPSDVTVLAYNMSFEKGVIKRLANLFPDLSIHLLAINENMQDLMIPFQKKWYVTPSMQGSYSIKYVLPALVPEFEKAYKELECVQNGSQAMNAFANMSKLDEVNKEKMKTSLLEYCKLDTLAMVKILNKLKET</sequence>
<comment type="caution">
    <text evidence="2">The sequence shown here is derived from an EMBL/GenBank/DDBJ whole genome shotgun (WGS) entry which is preliminary data.</text>
</comment>
<proteinExistence type="predicted"/>
<dbReference type="RefSeq" id="WP_099334226.1">
    <property type="nucleotide sequence ID" value="NZ_CP042812.1"/>
</dbReference>